<dbReference type="Proteomes" id="UP001562425">
    <property type="component" value="Unassembled WGS sequence"/>
</dbReference>
<feature type="compositionally biased region" description="Basic residues" evidence="1">
    <location>
        <begin position="175"/>
        <end position="186"/>
    </location>
</feature>
<proteinExistence type="predicted"/>
<evidence type="ECO:0000256" key="1">
    <source>
        <dbReference type="SAM" id="MobiDB-lite"/>
    </source>
</evidence>
<dbReference type="EMBL" id="JBEHCU010010204">
    <property type="protein sequence ID" value="KAL1378620.1"/>
    <property type="molecule type" value="Genomic_DNA"/>
</dbReference>
<dbReference type="AlphaFoldDB" id="A0ABD1CQD0"/>
<evidence type="ECO:0000313" key="3">
    <source>
        <dbReference type="Proteomes" id="UP001562425"/>
    </source>
</evidence>
<feature type="region of interest" description="Disordered" evidence="1">
    <location>
        <begin position="144"/>
        <end position="186"/>
    </location>
</feature>
<protein>
    <submittedName>
        <fullName evidence="2">Uncharacterized protein</fullName>
    </submittedName>
</protein>
<sequence>MAQRCSTSRESRVQVLWCGEGFSPCALTAPWVRELFDKDPLPSPKTTWAEMKDIDADYYGYRDRRPCGKHFNGWCSTNGQLDTLPQKQNLFKGDRESYNNEFLHQFRIFSCVLENFRLEPDKNAPTRMETAKKGPDALACQKTARLKASSAGREANSTKTPKSGPLGSPSTRTKPTAHRRTRKTNKHTALETKESVFLHRWNLLRFRALIQRQLFQDAVTWTRSVGGRLDVCGVWSLDHREASRS</sequence>
<reference evidence="2 3" key="1">
    <citation type="submission" date="2024-05" db="EMBL/GenBank/DDBJ databases">
        <title>Culex pipiens pipiens assembly and annotation.</title>
        <authorList>
            <person name="Alout H."/>
            <person name="Durand T."/>
        </authorList>
    </citation>
    <scope>NUCLEOTIDE SEQUENCE [LARGE SCALE GENOMIC DNA]</scope>
    <source>
        <strain evidence="2">HA-2024</strain>
        <tissue evidence="2">Whole body</tissue>
    </source>
</reference>
<name>A0ABD1CQD0_CULPP</name>
<gene>
    <name evidence="2" type="ORF">pipiens_015471</name>
</gene>
<comment type="caution">
    <text evidence="2">The sequence shown here is derived from an EMBL/GenBank/DDBJ whole genome shotgun (WGS) entry which is preliminary data.</text>
</comment>
<evidence type="ECO:0000313" key="2">
    <source>
        <dbReference type="EMBL" id="KAL1378620.1"/>
    </source>
</evidence>
<accession>A0ABD1CQD0</accession>
<organism evidence="2 3">
    <name type="scientific">Culex pipiens pipiens</name>
    <name type="common">Northern house mosquito</name>
    <dbReference type="NCBI Taxonomy" id="38569"/>
    <lineage>
        <taxon>Eukaryota</taxon>
        <taxon>Metazoa</taxon>
        <taxon>Ecdysozoa</taxon>
        <taxon>Arthropoda</taxon>
        <taxon>Hexapoda</taxon>
        <taxon>Insecta</taxon>
        <taxon>Pterygota</taxon>
        <taxon>Neoptera</taxon>
        <taxon>Endopterygota</taxon>
        <taxon>Diptera</taxon>
        <taxon>Nematocera</taxon>
        <taxon>Culicoidea</taxon>
        <taxon>Culicidae</taxon>
        <taxon>Culicinae</taxon>
        <taxon>Culicini</taxon>
        <taxon>Culex</taxon>
        <taxon>Culex</taxon>
    </lineage>
</organism>
<keyword evidence="3" id="KW-1185">Reference proteome</keyword>